<feature type="transmembrane region" description="Helical" evidence="2">
    <location>
        <begin position="1062"/>
        <end position="1081"/>
    </location>
</feature>
<evidence type="ECO:0000313" key="3">
    <source>
        <dbReference type="EMBL" id="KAH6599693.1"/>
    </source>
</evidence>
<feature type="transmembrane region" description="Helical" evidence="2">
    <location>
        <begin position="877"/>
        <end position="899"/>
    </location>
</feature>
<dbReference type="EMBL" id="JAFCIX010000061">
    <property type="protein sequence ID" value="KAH6599693.1"/>
    <property type="molecule type" value="Genomic_DNA"/>
</dbReference>
<keyword evidence="2" id="KW-0812">Transmembrane</keyword>
<feature type="transmembrane region" description="Helical" evidence="2">
    <location>
        <begin position="636"/>
        <end position="658"/>
    </location>
</feature>
<feature type="transmembrane region" description="Helical" evidence="2">
    <location>
        <begin position="541"/>
        <end position="561"/>
    </location>
</feature>
<evidence type="ECO:0000256" key="1">
    <source>
        <dbReference type="SAM" id="MobiDB-lite"/>
    </source>
</evidence>
<feature type="compositionally biased region" description="Low complexity" evidence="1">
    <location>
        <begin position="840"/>
        <end position="854"/>
    </location>
</feature>
<sequence>MHSLGLHSTTKGSIASFESLSSVIESQHSTHGLLFSTDLVPMHGPRDAAVSAMTGVHARLQESLLRIVLPAFVQDSVLSRIVTTAAASTENKEEEEQDEQDKNNKDNQDNQDNQDLPFNTYPAECLGQSFWESTVFFGGCKATHTVQRVLHLLRTGSFGLLSVHLSLRDLQEQQSSVLLQQSQKTGIDGFLNTVLPLIDAQTLAVVISPSGSHVLFHSSRLSLDSDSPTVTADQLAALASQITRSDDSKTTNDDDDRSAKTRDDLHTIDIEDVTPSLAALYGIPIPSSNEGIAIPELLLRSRVGDSSNARLAALQAALRDNAEQLRLLANTTSSISTDDASSNLLALAQAAALNYNPTDHSTIQEMLVQCRLDYSISKSLSALVQRSYTNTNGGASIVFGAVILMGATAVTLLQIIAHLNQVPRLPDEIALISVTIGSLSGFFGLLTWALDTVGWAQSIVIDPFHEGMFLGAMLLIITVILLKVKETLFPDPLAAVPLSSAPKLPFSFLSFNCGVALITFAFLVVSPFVHLLDIGLSERDAVLYGMQAFALLFFLNAFFVTDLQHRDALVKTTLLLIVLIRLGLVFDIQTSPLFSSNDQINTLVVPTAIASINFVLAALLAYVVRRTIDSSDNLHSTGAVVGGILVPFGLFISAVYWMLETLHIFPGVMALSIGDTINFVQYWTAKLGFMSTSITSLYVWGTDPNCVGMEVLDNSSNNSSNSGKNLPKSAQVFTPEEAKSKKTAGKTLCFMGIANGIGTSYLSFFLAIYMGLNHLQTSVGSAVLTISVLQICGLIEIYHLWRDKAEVMSWWSSCRSGPSSSTGSAKDTKSGRSVPLRSGASMTPTKKKTATTTTTAAAASSTLSDADKERSFALRAVFADPYLTAAFIFVTALLTRYIAIASSQTPSFALLAQQLPSEASLGFGGIKMTRSNMAKSSLTLWAETIASCMVLIWRVYGPNIIIGSLTPALFVLWKRPLLRGGETRLICELSFAMAVKFGLVSGVFLLGEVFALFLAASATTTTTTPLSPTFNASSSSSSGLPVWDIQVQIFTVRAFGCLVEGLVALISMVAVLMAISGYAGFQRKMKRLGVLE</sequence>
<dbReference type="PANTHER" id="PTHR23071">
    <property type="entry name" value="PHOSPHATIDYLINOSITOL GLYCAN"/>
    <property type="match status" value="1"/>
</dbReference>
<dbReference type="PANTHER" id="PTHR23071:SF1">
    <property type="entry name" value="GPI ETHANOLAMINE PHOSPHATE TRANSFERASE 3"/>
    <property type="match status" value="1"/>
</dbReference>
<keyword evidence="2" id="KW-0472">Membrane</keyword>
<feature type="transmembrane region" description="Helical" evidence="2">
    <location>
        <begin position="395"/>
        <end position="417"/>
    </location>
</feature>
<evidence type="ECO:0000256" key="2">
    <source>
        <dbReference type="SAM" id="Phobius"/>
    </source>
</evidence>
<feature type="region of interest" description="Disordered" evidence="1">
    <location>
        <begin position="242"/>
        <end position="263"/>
    </location>
</feature>
<dbReference type="Proteomes" id="UP001648503">
    <property type="component" value="Unassembled WGS sequence"/>
</dbReference>
<organism evidence="3 4">
    <name type="scientific">Batrachochytrium salamandrivorans</name>
    <dbReference type="NCBI Taxonomy" id="1357716"/>
    <lineage>
        <taxon>Eukaryota</taxon>
        <taxon>Fungi</taxon>
        <taxon>Fungi incertae sedis</taxon>
        <taxon>Chytridiomycota</taxon>
        <taxon>Chytridiomycota incertae sedis</taxon>
        <taxon>Chytridiomycetes</taxon>
        <taxon>Rhizophydiales</taxon>
        <taxon>Rhizophydiales incertae sedis</taxon>
        <taxon>Batrachochytrium</taxon>
    </lineage>
</organism>
<protein>
    <submittedName>
        <fullName evidence="3">Uncharacterized protein</fullName>
    </submittedName>
</protein>
<feature type="region of interest" description="Disordered" evidence="1">
    <location>
        <begin position="817"/>
        <end position="854"/>
    </location>
</feature>
<gene>
    <name evidence="3" type="ORF">BASA50_002829</name>
</gene>
<feature type="transmembrane region" description="Helical" evidence="2">
    <location>
        <begin position="429"/>
        <end position="448"/>
    </location>
</feature>
<comment type="caution">
    <text evidence="3">The sequence shown here is derived from an EMBL/GenBank/DDBJ whole genome shotgun (WGS) entry which is preliminary data.</text>
</comment>
<accession>A0ABQ8FK63</accession>
<feature type="transmembrane region" description="Helical" evidence="2">
    <location>
        <begin position="994"/>
        <end position="1016"/>
    </location>
</feature>
<feature type="transmembrane region" description="Helical" evidence="2">
    <location>
        <begin position="600"/>
        <end position="624"/>
    </location>
</feature>
<feature type="transmembrane region" description="Helical" evidence="2">
    <location>
        <begin position="778"/>
        <end position="801"/>
    </location>
</feature>
<feature type="transmembrane region" description="Helical" evidence="2">
    <location>
        <begin position="951"/>
        <end position="973"/>
    </location>
</feature>
<keyword evidence="4" id="KW-1185">Reference proteome</keyword>
<evidence type="ECO:0000313" key="4">
    <source>
        <dbReference type="Proteomes" id="UP001648503"/>
    </source>
</evidence>
<keyword evidence="2" id="KW-1133">Transmembrane helix</keyword>
<feature type="transmembrane region" description="Helical" evidence="2">
    <location>
        <begin position="748"/>
        <end position="772"/>
    </location>
</feature>
<dbReference type="InterPro" id="IPR039524">
    <property type="entry name" value="PIGO/GPI13"/>
</dbReference>
<proteinExistence type="predicted"/>
<feature type="transmembrane region" description="Helical" evidence="2">
    <location>
        <begin position="504"/>
        <end position="529"/>
    </location>
</feature>
<feature type="transmembrane region" description="Helical" evidence="2">
    <location>
        <begin position="568"/>
        <end position="588"/>
    </location>
</feature>
<name>A0ABQ8FK63_9FUNG</name>
<reference evidence="3 4" key="1">
    <citation type="submission" date="2021-02" db="EMBL/GenBank/DDBJ databases">
        <title>Variation within the Batrachochytrium salamandrivorans European outbreak.</title>
        <authorList>
            <person name="Kelly M."/>
            <person name="Pasmans F."/>
            <person name="Shea T.P."/>
            <person name="Munoz J.F."/>
            <person name="Carranza S."/>
            <person name="Cuomo C.A."/>
            <person name="Martel A."/>
        </authorList>
    </citation>
    <scope>NUCLEOTIDE SEQUENCE [LARGE SCALE GENOMIC DNA]</scope>
    <source>
        <strain evidence="3 4">AMFP18/2</strain>
    </source>
</reference>
<feature type="compositionally biased region" description="Basic and acidic residues" evidence="1">
    <location>
        <begin position="244"/>
        <end position="263"/>
    </location>
</feature>
<feature type="transmembrane region" description="Helical" evidence="2">
    <location>
        <begin position="468"/>
        <end position="484"/>
    </location>
</feature>
<feature type="region of interest" description="Disordered" evidence="1">
    <location>
        <begin position="86"/>
        <end position="118"/>
    </location>
</feature>